<dbReference type="Gene3D" id="3.40.30.10">
    <property type="entry name" value="Glutaredoxin"/>
    <property type="match status" value="1"/>
</dbReference>
<dbReference type="SUPFAM" id="SSF52833">
    <property type="entry name" value="Thioredoxin-like"/>
    <property type="match status" value="1"/>
</dbReference>
<proteinExistence type="inferred from homology"/>
<keyword evidence="5 6" id="KW-0676">Redox-active center</keyword>
<comment type="subunit">
    <text evidence="6">Homodimer.</text>
</comment>
<dbReference type="CDD" id="cd03014">
    <property type="entry name" value="PRX_Atyp2cys"/>
    <property type="match status" value="1"/>
</dbReference>
<dbReference type="PANTHER" id="PTHR43110:SF1">
    <property type="entry name" value="THIOL PEROXIDASE"/>
    <property type="match status" value="1"/>
</dbReference>
<feature type="active site" description="Cysteine sulfenic acid (-SOH) intermediate" evidence="6">
    <location>
        <position position="64"/>
    </location>
</feature>
<keyword evidence="2 6" id="KW-0049">Antioxidant</keyword>
<evidence type="ECO:0000313" key="9">
    <source>
        <dbReference type="Proteomes" id="UP000288096"/>
    </source>
</evidence>
<dbReference type="PANTHER" id="PTHR43110">
    <property type="entry name" value="THIOL PEROXIDASE"/>
    <property type="match status" value="1"/>
</dbReference>
<protein>
    <recommendedName>
        <fullName evidence="6">Thiol peroxidase</fullName>
        <shortName evidence="6">Tpx</shortName>
        <ecNumber evidence="6">1.11.1.24</ecNumber>
    </recommendedName>
    <alternativeName>
        <fullName evidence="6">Peroxiredoxin tpx</fullName>
        <shortName evidence="6">Prx</shortName>
    </alternativeName>
    <alternativeName>
        <fullName evidence="6">Thioredoxin peroxidase</fullName>
    </alternativeName>
    <alternativeName>
        <fullName evidence="6">Thioredoxin-dependent peroxiredoxin</fullName>
    </alternativeName>
</protein>
<evidence type="ECO:0000256" key="6">
    <source>
        <dbReference type="HAMAP-Rule" id="MF_00269"/>
    </source>
</evidence>
<dbReference type="InterPro" id="IPR050455">
    <property type="entry name" value="Tpx_Peroxidase_subfamily"/>
</dbReference>
<gene>
    <name evidence="6" type="primary">tpx</name>
    <name evidence="8" type="ORF">DENIS_4538</name>
</gene>
<dbReference type="InterPro" id="IPR013740">
    <property type="entry name" value="Redoxin"/>
</dbReference>
<sequence>MEERTGSVTLKGNPVTLLGKELNVGDPAPDFEAVANDLSPVSFSDYRGRVCVVSAVPSLDTPVCDVETRRFNTEASGLGDDVVMLTLSMDLPFAQSRWCGAAGVDKVVTLSDHRTAGFGEAYGVLIKGLRLLARAVFVVDQQGIVQHVQLVREIGDEPDYEAVIGAVKKLL</sequence>
<evidence type="ECO:0000256" key="5">
    <source>
        <dbReference type="ARBA" id="ARBA00023284"/>
    </source>
</evidence>
<dbReference type="OrthoDB" id="9781543at2"/>
<evidence type="ECO:0000256" key="3">
    <source>
        <dbReference type="ARBA" id="ARBA00023002"/>
    </source>
</evidence>
<dbReference type="Pfam" id="PF08534">
    <property type="entry name" value="Redoxin"/>
    <property type="match status" value="1"/>
</dbReference>
<comment type="catalytic activity">
    <reaction evidence="6">
        <text>a hydroperoxide + [thioredoxin]-dithiol = an alcohol + [thioredoxin]-disulfide + H2O</text>
        <dbReference type="Rhea" id="RHEA:62620"/>
        <dbReference type="Rhea" id="RHEA-COMP:10698"/>
        <dbReference type="Rhea" id="RHEA-COMP:10700"/>
        <dbReference type="ChEBI" id="CHEBI:15377"/>
        <dbReference type="ChEBI" id="CHEBI:29950"/>
        <dbReference type="ChEBI" id="CHEBI:30879"/>
        <dbReference type="ChEBI" id="CHEBI:35924"/>
        <dbReference type="ChEBI" id="CHEBI:50058"/>
        <dbReference type="EC" id="1.11.1.24"/>
    </reaction>
</comment>
<feature type="domain" description="Thioredoxin" evidence="7">
    <location>
        <begin position="22"/>
        <end position="171"/>
    </location>
</feature>
<comment type="function">
    <text evidence="6">Thiol-specific peroxidase that catalyzes the reduction of hydrogen peroxide and organic hydroperoxides to water and alcohols, respectively. Plays a role in cell protection against oxidative stress by detoxifying peroxides.</text>
</comment>
<dbReference type="GO" id="GO:0008379">
    <property type="term" value="F:thioredoxin peroxidase activity"/>
    <property type="evidence" value="ECO:0007669"/>
    <property type="project" value="UniProtKB-UniRule"/>
</dbReference>
<dbReference type="Proteomes" id="UP000288096">
    <property type="component" value="Unassembled WGS sequence"/>
</dbReference>
<dbReference type="InterPro" id="IPR002065">
    <property type="entry name" value="TPX"/>
</dbReference>
<keyword evidence="4" id="KW-1015">Disulfide bond</keyword>
<reference evidence="9" key="2">
    <citation type="submission" date="2019-01" db="EMBL/GenBank/DDBJ databases">
        <title>Genome sequence of Desulfonema ishimotonii strain Tokyo 01.</title>
        <authorList>
            <person name="Fukui M."/>
        </authorList>
    </citation>
    <scope>NUCLEOTIDE SEQUENCE [LARGE SCALE GENOMIC DNA]</scope>
    <source>
        <strain evidence="9">Tokyo 01</strain>
    </source>
</reference>
<comment type="caution">
    <text evidence="8">The sequence shown here is derived from an EMBL/GenBank/DDBJ whole genome shotgun (WGS) entry which is preliminary data.</text>
</comment>
<comment type="caution">
    <text evidence="6">Lacks conserved residue(s) required for the propagation of feature annotation.</text>
</comment>
<dbReference type="HAMAP" id="MF_00269">
    <property type="entry name" value="Tpx"/>
    <property type="match status" value="1"/>
</dbReference>
<keyword evidence="9" id="KW-1185">Reference proteome</keyword>
<organism evidence="8 9">
    <name type="scientific">Desulfonema ishimotonii</name>
    <dbReference type="NCBI Taxonomy" id="45657"/>
    <lineage>
        <taxon>Bacteria</taxon>
        <taxon>Pseudomonadati</taxon>
        <taxon>Thermodesulfobacteriota</taxon>
        <taxon>Desulfobacteria</taxon>
        <taxon>Desulfobacterales</taxon>
        <taxon>Desulfococcaceae</taxon>
        <taxon>Desulfonema</taxon>
    </lineage>
</organism>
<name>A0A401G2T2_9BACT</name>
<dbReference type="InterPro" id="IPR036249">
    <property type="entry name" value="Thioredoxin-like_sf"/>
</dbReference>
<comment type="similarity">
    <text evidence="6">Belongs to the peroxiredoxin family. Tpx subfamily.</text>
</comment>
<dbReference type="RefSeq" id="WP_124330595.1">
    <property type="nucleotide sequence ID" value="NZ_BEXT01000001.1"/>
</dbReference>
<dbReference type="EMBL" id="BEXT01000001">
    <property type="protein sequence ID" value="GBC63540.1"/>
    <property type="molecule type" value="Genomic_DNA"/>
</dbReference>
<keyword evidence="3 6" id="KW-0560">Oxidoreductase</keyword>
<dbReference type="InterPro" id="IPR013766">
    <property type="entry name" value="Thioredoxin_domain"/>
</dbReference>
<dbReference type="InterPro" id="IPR018219">
    <property type="entry name" value="Tpx_CS"/>
</dbReference>
<dbReference type="EC" id="1.11.1.24" evidence="6"/>
<dbReference type="NCBIfam" id="NF001808">
    <property type="entry name" value="PRK00522.1"/>
    <property type="match status" value="1"/>
</dbReference>
<dbReference type="PROSITE" id="PS01265">
    <property type="entry name" value="TPX"/>
    <property type="match status" value="1"/>
</dbReference>
<dbReference type="PROSITE" id="PS51352">
    <property type="entry name" value="THIOREDOXIN_2"/>
    <property type="match status" value="1"/>
</dbReference>
<reference evidence="9" key="1">
    <citation type="submission" date="2017-11" db="EMBL/GenBank/DDBJ databases">
        <authorList>
            <person name="Watanabe M."/>
            <person name="Kojima H."/>
        </authorList>
    </citation>
    <scope>NUCLEOTIDE SEQUENCE [LARGE SCALE GENOMIC DNA]</scope>
    <source>
        <strain evidence="9">Tokyo 01</strain>
    </source>
</reference>
<dbReference type="AlphaFoldDB" id="A0A401G2T2"/>
<evidence type="ECO:0000256" key="1">
    <source>
        <dbReference type="ARBA" id="ARBA00022559"/>
    </source>
</evidence>
<evidence type="ECO:0000313" key="8">
    <source>
        <dbReference type="EMBL" id="GBC63540.1"/>
    </source>
</evidence>
<accession>A0A401G2T2</accession>
<evidence type="ECO:0000256" key="2">
    <source>
        <dbReference type="ARBA" id="ARBA00022862"/>
    </source>
</evidence>
<evidence type="ECO:0000259" key="7">
    <source>
        <dbReference type="PROSITE" id="PS51352"/>
    </source>
</evidence>
<keyword evidence="1 6" id="KW-0575">Peroxidase</keyword>
<evidence type="ECO:0000256" key="4">
    <source>
        <dbReference type="ARBA" id="ARBA00023157"/>
    </source>
</evidence>